<dbReference type="Proteomes" id="UP001500920">
    <property type="component" value="Unassembled WGS sequence"/>
</dbReference>
<sequence>MIYLFDRQKKLQKIIPKKHLLSAIQTVELNGLYQLSVEVPLFYETKEGTQYNHKKNIERAWFAGHYDRHKRFQLYKIHARKVRADNKRILLFDGVHIFFDEAKAMGNIHDRRFRDYDIKPVADAAFNPIGWYVKDYDVTGTADINFYRDSVANARSLIIEKFGVEFDYGLTFDGRKIISKDLYIKKRLGKWTGKRFAYGTNLLNLTQEQDESEVYTAAVGRGRGEEAGDGFGPRLEFGDIEWSKDGITSPVGQNWIEIPSATAEYGYFENGEIHPRVMPEVIFENVENKQLLADSTYQWLLENCVPKATWKTDVARVGAHDLGDSVGVIYKQADIIKKARIHKIENNLLDDNLSKITLGDYQHFKTDRRQQNITAQIKRNQSDTQSYITQLKNDFDARYDAQTTAIENAYQQAVIDAKAETQAAEQRMSTALNEQKTTLEGQISTVRTGAINAANDYSDDVENRLNTSISTQRTEIESAISTAKTDAISQAESDAAQKAGAVQDDLETYKQTSQQRLETLAGGDVETVTKNLREVISDLKSKVGSIEFGETKESLQQQLDAAKAELDGLEVGGRNLLVGSKSIYLESSDNSDVTERYYDEENKMSVTEITADTPRFNAYHWIQSDMSMPDIIFEEIQKGIPYILSFDIRTTVENGVRLRFDTRTPDGALYSEDNAIYPSDGWQRHSTLKVEGGSRGIQTRSLLVLSSLDGALLGDKVEIRNLQLEQGNKATPYEPAPEDTEAKITTLNQQIEYIDGQLEAKLNRTEIEPIQNKITEYGTTLDANAESIGLLQDKTQLHDDDIEQWSNQATSTAEEVSRILTHNSEQDDLITSVTNESRETAEGLERVISRVSETESDISTAKVDIIANADLIGATMTRVDKNDRAIGEFQATADGLKADFARYQSDFGDDMSAIQSQVASYEANVDGFRTEVVTLQGDIDDADSWMADKGAIIDGNADAIRTRVWQTDIDAIEIGGRNLFQQSNYSKHLHNQGTINNSATSAVIKVEPNTTYTISYTVTESNRFGIYQGDLPNGDISKPSPNISTVIGYINTVEGSKINRTFTTGSVGEFIFVYLDFGSGSVKEPYLKLEKGNKATDWTPALEDTIQFTDFKLQSDGFLLGTTHVGGEDFATAIVGDATGMSMIANNVDFSNNITVQNQIKSWSIESVKADFASATIDYLTTGVIKNAMLDSEVVSADKLLVNTALVNKLTANTVFADDVKALSVEAAKANFGDIVAGTADLQFIKNKHLATESVDADKLKVNAALVNKLVADTAFINEINTMSIDAAKANFASATSEWFGANMIESDWLKVDTALFNRFTSDVGFINSLTAKSAFISNLNALDLSARRIYSRNGAHELNIEGGFMTITRDDNAKMDMNIDGISMYNSNGSKRFSMDSVLVTSAALGTSNANVYLAPMSNGEVRVSPYPDIPGDGFVDSYRYLPIRASGLYANFWNINSASTLGGAQHLYARPLSGGELRITLNGQTTNYQNLRADGAIVNKVVVNSLHGNSRHLFLQTLTDGEVRTTIAGNTSYYMPLRTDGVFIEGGKIGFNNDGNSYIGSNSEVRFTSNRFYEGDSTAYRDIRFANWRAMSHERYKNSIEEWNLDVLEIFRTELQLHTYKLDSEKGTEKDLIHQGIVIRENSNYDLFPSEWREGDGFNGNKVLWWAVQGVKLLAINDYEKDLKIQTLFELDSDKDKRIKALEKEVKILKEAVA</sequence>
<dbReference type="InterPro" id="IPR010572">
    <property type="entry name" value="Tail_dom"/>
</dbReference>
<protein>
    <recommendedName>
        <fullName evidence="1">Tail spike domain-containing protein</fullName>
    </recommendedName>
</protein>
<dbReference type="RefSeq" id="WP_344702352.1">
    <property type="nucleotide sequence ID" value="NZ_BAABCK010000021.1"/>
</dbReference>
<keyword evidence="3" id="KW-1185">Reference proteome</keyword>
<evidence type="ECO:0000259" key="1">
    <source>
        <dbReference type="Pfam" id="PF06605"/>
    </source>
</evidence>
<gene>
    <name evidence="2" type="ORF">GCM10022378_11690</name>
</gene>
<dbReference type="NCBIfam" id="TIGR01665">
    <property type="entry name" value="put_anti_recept"/>
    <property type="match status" value="1"/>
</dbReference>
<name>A0ABP7ER82_9STAP</name>
<comment type="caution">
    <text evidence="2">The sequence shown here is derived from an EMBL/GenBank/DDBJ whole genome shotgun (WGS) entry which is preliminary data.</text>
</comment>
<evidence type="ECO:0000313" key="2">
    <source>
        <dbReference type="EMBL" id="GAA3723232.1"/>
    </source>
</evidence>
<organism evidence="2 3">
    <name type="scientific">Salinicoccus jeotgali</name>
    <dbReference type="NCBI Taxonomy" id="381634"/>
    <lineage>
        <taxon>Bacteria</taxon>
        <taxon>Bacillati</taxon>
        <taxon>Bacillota</taxon>
        <taxon>Bacilli</taxon>
        <taxon>Bacillales</taxon>
        <taxon>Staphylococcaceae</taxon>
        <taxon>Salinicoccus</taxon>
    </lineage>
</organism>
<evidence type="ECO:0000313" key="3">
    <source>
        <dbReference type="Proteomes" id="UP001500920"/>
    </source>
</evidence>
<accession>A0ABP7ER82</accession>
<reference evidence="3" key="1">
    <citation type="journal article" date="2019" name="Int. J. Syst. Evol. Microbiol.">
        <title>The Global Catalogue of Microorganisms (GCM) 10K type strain sequencing project: providing services to taxonomists for standard genome sequencing and annotation.</title>
        <authorList>
            <consortium name="The Broad Institute Genomics Platform"/>
            <consortium name="The Broad Institute Genome Sequencing Center for Infectious Disease"/>
            <person name="Wu L."/>
            <person name="Ma J."/>
        </authorList>
    </citation>
    <scope>NUCLEOTIDE SEQUENCE [LARGE SCALE GENOMIC DNA]</scope>
    <source>
        <strain evidence="3">JCM 16981</strain>
    </source>
</reference>
<proteinExistence type="predicted"/>
<dbReference type="Pfam" id="PF06605">
    <property type="entry name" value="Prophage_tail"/>
    <property type="match status" value="1"/>
</dbReference>
<feature type="domain" description="Tail spike" evidence="1">
    <location>
        <begin position="108"/>
        <end position="362"/>
    </location>
</feature>
<dbReference type="EMBL" id="BAABCK010000021">
    <property type="protein sequence ID" value="GAA3723232.1"/>
    <property type="molecule type" value="Genomic_DNA"/>
</dbReference>
<dbReference type="InterPro" id="IPR007119">
    <property type="entry name" value="Phage_tail_spike_N"/>
</dbReference>